<evidence type="ECO:0000256" key="1">
    <source>
        <dbReference type="SAM" id="Phobius"/>
    </source>
</evidence>
<dbReference type="PANTHER" id="PTHR34989:SF1">
    <property type="entry name" value="PROTEIN HDED"/>
    <property type="match status" value="1"/>
</dbReference>
<organism evidence="2 3">
    <name type="scientific">Gimesia maris</name>
    <dbReference type="NCBI Taxonomy" id="122"/>
    <lineage>
        <taxon>Bacteria</taxon>
        <taxon>Pseudomonadati</taxon>
        <taxon>Planctomycetota</taxon>
        <taxon>Planctomycetia</taxon>
        <taxon>Planctomycetales</taxon>
        <taxon>Planctomycetaceae</taxon>
        <taxon>Gimesia</taxon>
    </lineage>
</organism>
<keyword evidence="1" id="KW-1133">Transmembrane helix</keyword>
<comment type="caution">
    <text evidence="2">The sequence shown here is derived from an EMBL/GenBank/DDBJ whole genome shotgun (WGS) entry which is preliminary data.</text>
</comment>
<dbReference type="AlphaFoldDB" id="A0A3D3RDK8"/>
<name>A0A3D3RDK8_9PLAN</name>
<keyword evidence="1" id="KW-0812">Transmembrane</keyword>
<accession>A0A3D3RDK8</accession>
<dbReference type="EMBL" id="DQAY01000181">
    <property type="protein sequence ID" value="HCO26899.1"/>
    <property type="molecule type" value="Genomic_DNA"/>
</dbReference>
<sequence>MTQPALPAIKDFKLTGIILCVIGVISLITPLIAGIAVVYMIGAFLLLGGILYVLQAMQVGDVAGKTFHVILGALIMLGGLSLLFHPLYGLELLTLIMAVFFVFEGVWKIIMSLGIRPAAGWGRILFSGVISLLLGGLIWGQWPVSGMWAVGTLVGVDFLLTGFFLISLANQSTGGNSGPSDTIDV</sequence>
<feature type="transmembrane region" description="Helical" evidence="1">
    <location>
        <begin position="122"/>
        <end position="142"/>
    </location>
</feature>
<feature type="transmembrane region" description="Helical" evidence="1">
    <location>
        <begin position="12"/>
        <end position="29"/>
    </location>
</feature>
<gene>
    <name evidence="2" type="ORF">DIT97_29275</name>
</gene>
<evidence type="ECO:0008006" key="4">
    <source>
        <dbReference type="Google" id="ProtNLM"/>
    </source>
</evidence>
<feature type="transmembrane region" description="Helical" evidence="1">
    <location>
        <begin position="148"/>
        <end position="169"/>
    </location>
</feature>
<keyword evidence="1" id="KW-0472">Membrane</keyword>
<dbReference type="GO" id="GO:0005886">
    <property type="term" value="C:plasma membrane"/>
    <property type="evidence" value="ECO:0007669"/>
    <property type="project" value="TreeGrafter"/>
</dbReference>
<dbReference type="PANTHER" id="PTHR34989">
    <property type="entry name" value="PROTEIN HDED"/>
    <property type="match status" value="1"/>
</dbReference>
<feature type="transmembrane region" description="Helical" evidence="1">
    <location>
        <begin position="90"/>
        <end position="110"/>
    </location>
</feature>
<evidence type="ECO:0000313" key="3">
    <source>
        <dbReference type="Proteomes" id="UP000263642"/>
    </source>
</evidence>
<evidence type="ECO:0000313" key="2">
    <source>
        <dbReference type="EMBL" id="HCO26899.1"/>
    </source>
</evidence>
<proteinExistence type="predicted"/>
<dbReference type="InterPro" id="IPR005325">
    <property type="entry name" value="DUF308_memb"/>
</dbReference>
<feature type="transmembrane region" description="Helical" evidence="1">
    <location>
        <begin position="35"/>
        <end position="54"/>
    </location>
</feature>
<reference evidence="2 3" key="1">
    <citation type="journal article" date="2018" name="Nat. Biotechnol.">
        <title>A standardized bacterial taxonomy based on genome phylogeny substantially revises the tree of life.</title>
        <authorList>
            <person name="Parks D.H."/>
            <person name="Chuvochina M."/>
            <person name="Waite D.W."/>
            <person name="Rinke C."/>
            <person name="Skarshewski A."/>
            <person name="Chaumeil P.A."/>
            <person name="Hugenholtz P."/>
        </authorList>
    </citation>
    <scope>NUCLEOTIDE SEQUENCE [LARGE SCALE GENOMIC DNA]</scope>
    <source>
        <strain evidence="2">UBA9375</strain>
    </source>
</reference>
<dbReference type="InterPro" id="IPR052712">
    <property type="entry name" value="Acid_resist_chaperone_HdeD"/>
</dbReference>
<feature type="transmembrane region" description="Helical" evidence="1">
    <location>
        <begin position="66"/>
        <end position="84"/>
    </location>
</feature>
<dbReference type="Proteomes" id="UP000263642">
    <property type="component" value="Unassembled WGS sequence"/>
</dbReference>
<protein>
    <recommendedName>
        <fullName evidence="4">Acid-resistance membrane protein</fullName>
    </recommendedName>
</protein>
<dbReference type="Pfam" id="PF03729">
    <property type="entry name" value="DUF308"/>
    <property type="match status" value="1"/>
</dbReference>